<feature type="transmembrane region" description="Helical" evidence="8">
    <location>
        <begin position="306"/>
        <end position="326"/>
    </location>
</feature>
<evidence type="ECO:0000256" key="3">
    <source>
        <dbReference type="ARBA" id="ARBA00022679"/>
    </source>
</evidence>
<evidence type="ECO:0000256" key="5">
    <source>
        <dbReference type="ARBA" id="ARBA00022989"/>
    </source>
</evidence>
<keyword evidence="4 8" id="KW-0812">Transmembrane</keyword>
<feature type="transmembrane region" description="Helical" evidence="8">
    <location>
        <begin position="171"/>
        <end position="190"/>
    </location>
</feature>
<dbReference type="InterPro" id="IPR018584">
    <property type="entry name" value="GT87"/>
</dbReference>
<dbReference type="GO" id="GO:0005886">
    <property type="term" value="C:plasma membrane"/>
    <property type="evidence" value="ECO:0007669"/>
    <property type="project" value="UniProtKB-SubCell"/>
</dbReference>
<evidence type="ECO:0000256" key="8">
    <source>
        <dbReference type="SAM" id="Phobius"/>
    </source>
</evidence>
<keyword evidence="6 8" id="KW-0472">Membrane</keyword>
<comment type="caution">
    <text evidence="9">The sequence shown here is derived from an EMBL/GenBank/DDBJ whole genome shotgun (WGS) entry which is preliminary data.</text>
</comment>
<feature type="transmembrane region" description="Helical" evidence="8">
    <location>
        <begin position="47"/>
        <end position="65"/>
    </location>
</feature>
<keyword evidence="2" id="KW-1003">Cell membrane</keyword>
<name>A0A084EMZ4_SPHYA</name>
<dbReference type="AlphaFoldDB" id="A0A084EMZ4"/>
<feature type="transmembrane region" description="Helical" evidence="8">
    <location>
        <begin position="130"/>
        <end position="159"/>
    </location>
</feature>
<evidence type="ECO:0000256" key="1">
    <source>
        <dbReference type="ARBA" id="ARBA00004651"/>
    </source>
</evidence>
<sequence>MRFGNKKPEKTRKQRVVYQNFSRLCQSTAMIDRLCPDQFITPERVRMTAWLMLAATLIGLAYLFATAHGTVDSLGRPLGTDFSNVWTAGWMADQGQAAQAWNWPAHYEVQKAIHHDPAIPFYGWHYPPPFLILATLLAQIPYVPALILWQGLTLGGALMVIRHILPDQRDALLIALGAPVVMVCLGHGQNAFMTAGLLGGGMALLDRRPWIAGMLLGALVYKPQFAVLIPVLIIARGNARAFLAAGLTSAGLCLLTLLIWGWPVWQAFIDSLPLTQHIIIENGATGWEKIQSPFAAIRQWGGSIPAAYVVQGLVTAIAIGIAALVARRGTMEVRGAAALSAALLCTPYVLDYDYVLLGMAIAFVAADMGKRGVLGWERSWLAYAWMAPLFGRAVSEWTHVPVNLIAAIAVLALAMRRAILLDGALAYSLPGRTKIA</sequence>
<evidence type="ECO:0000256" key="6">
    <source>
        <dbReference type="ARBA" id="ARBA00023136"/>
    </source>
</evidence>
<feature type="transmembrane region" description="Helical" evidence="8">
    <location>
        <begin position="241"/>
        <end position="262"/>
    </location>
</feature>
<dbReference type="Proteomes" id="UP000028534">
    <property type="component" value="Unassembled WGS sequence"/>
</dbReference>
<evidence type="ECO:0000313" key="10">
    <source>
        <dbReference type="Proteomes" id="UP000028534"/>
    </source>
</evidence>
<organism evidence="9 10">
    <name type="scientific">Sphingobium yanoikuyae</name>
    <name type="common">Sphingomonas yanoikuyae</name>
    <dbReference type="NCBI Taxonomy" id="13690"/>
    <lineage>
        <taxon>Bacteria</taxon>
        <taxon>Pseudomonadati</taxon>
        <taxon>Pseudomonadota</taxon>
        <taxon>Alphaproteobacteria</taxon>
        <taxon>Sphingomonadales</taxon>
        <taxon>Sphingomonadaceae</taxon>
        <taxon>Sphingobium</taxon>
    </lineage>
</organism>
<protein>
    <recommendedName>
        <fullName evidence="11">DUF2029 domain-containing protein</fullName>
    </recommendedName>
</protein>
<evidence type="ECO:0000313" key="9">
    <source>
        <dbReference type="EMBL" id="KEZ19336.1"/>
    </source>
</evidence>
<evidence type="ECO:0000256" key="2">
    <source>
        <dbReference type="ARBA" id="ARBA00022475"/>
    </source>
</evidence>
<evidence type="ECO:0000256" key="4">
    <source>
        <dbReference type="ARBA" id="ARBA00022692"/>
    </source>
</evidence>
<proteinExistence type="inferred from homology"/>
<comment type="similarity">
    <text evidence="7">Belongs to the glycosyltransferase 87 family.</text>
</comment>
<accession>A0A084EMZ4</accession>
<keyword evidence="5 8" id="KW-1133">Transmembrane helix</keyword>
<dbReference type="Pfam" id="PF09594">
    <property type="entry name" value="GT87"/>
    <property type="match status" value="1"/>
</dbReference>
<dbReference type="EMBL" id="JGVR01000009">
    <property type="protein sequence ID" value="KEZ19336.1"/>
    <property type="molecule type" value="Genomic_DNA"/>
</dbReference>
<gene>
    <name evidence="9" type="ORF">CP98_01855</name>
</gene>
<dbReference type="GO" id="GO:0016758">
    <property type="term" value="F:hexosyltransferase activity"/>
    <property type="evidence" value="ECO:0007669"/>
    <property type="project" value="InterPro"/>
</dbReference>
<comment type="subcellular location">
    <subcellularLocation>
        <location evidence="1">Cell membrane</location>
        <topology evidence="1">Multi-pass membrane protein</topology>
    </subcellularLocation>
</comment>
<dbReference type="eggNOG" id="ENOG502Z9HB">
    <property type="taxonomic scope" value="Bacteria"/>
</dbReference>
<feature type="transmembrane region" description="Helical" evidence="8">
    <location>
        <begin position="210"/>
        <end position="234"/>
    </location>
</feature>
<keyword evidence="3" id="KW-0808">Transferase</keyword>
<evidence type="ECO:0000256" key="7">
    <source>
        <dbReference type="ARBA" id="ARBA00024033"/>
    </source>
</evidence>
<reference evidence="9 10" key="1">
    <citation type="submission" date="2014-03" db="EMBL/GenBank/DDBJ databases">
        <title>Genome sequence of Sphingobium yanoikuyae B1.</title>
        <authorList>
            <person name="Gan H.M."/>
            <person name="Gan H.Y."/>
            <person name="Savka M.A."/>
        </authorList>
    </citation>
    <scope>NUCLEOTIDE SEQUENCE [LARGE SCALE GENOMIC DNA]</scope>
    <source>
        <strain evidence="9 10">B1</strain>
    </source>
</reference>
<feature type="transmembrane region" description="Helical" evidence="8">
    <location>
        <begin position="333"/>
        <end position="350"/>
    </location>
</feature>
<dbReference type="PATRIC" id="fig|13690.10.peg.1910"/>
<feature type="transmembrane region" description="Helical" evidence="8">
    <location>
        <begin position="397"/>
        <end position="415"/>
    </location>
</feature>
<evidence type="ECO:0008006" key="11">
    <source>
        <dbReference type="Google" id="ProtNLM"/>
    </source>
</evidence>